<feature type="domain" description="Winged helix-turn helix" evidence="2">
    <location>
        <begin position="93"/>
        <end position="150"/>
    </location>
</feature>
<feature type="non-terminal residue" evidence="3">
    <location>
        <position position="1"/>
    </location>
</feature>
<name>A0A937XDH2_UNCEI</name>
<comment type="caution">
    <text evidence="3">The sequence shown here is derived from an EMBL/GenBank/DDBJ whole genome shotgun (WGS) entry which is preliminary data.</text>
</comment>
<dbReference type="EMBL" id="VGIY01000316">
    <property type="protein sequence ID" value="MBM3318297.1"/>
    <property type="molecule type" value="Genomic_DNA"/>
</dbReference>
<dbReference type="NCBIfam" id="NF033545">
    <property type="entry name" value="transpos_IS630"/>
    <property type="match status" value="1"/>
</dbReference>
<feature type="domain" description="Tc1-like transposase DDE" evidence="1">
    <location>
        <begin position="166"/>
        <end position="298"/>
    </location>
</feature>
<organism evidence="3 4">
    <name type="scientific">Eiseniibacteriota bacterium</name>
    <dbReference type="NCBI Taxonomy" id="2212470"/>
    <lineage>
        <taxon>Bacteria</taxon>
        <taxon>Candidatus Eiseniibacteriota</taxon>
    </lineage>
</organism>
<dbReference type="InterPro" id="IPR036397">
    <property type="entry name" value="RNaseH_sf"/>
</dbReference>
<dbReference type="PANTHER" id="PTHR46564:SF1">
    <property type="entry name" value="TRANSPOSASE"/>
    <property type="match status" value="1"/>
</dbReference>
<gene>
    <name evidence="3" type="ORF">FJY75_10655</name>
</gene>
<evidence type="ECO:0000259" key="2">
    <source>
        <dbReference type="Pfam" id="PF13592"/>
    </source>
</evidence>
<dbReference type="InterPro" id="IPR025959">
    <property type="entry name" value="Winged_HTH_dom"/>
</dbReference>
<dbReference type="InterPro" id="IPR009057">
    <property type="entry name" value="Homeodomain-like_sf"/>
</dbReference>
<dbReference type="Pfam" id="PF13592">
    <property type="entry name" value="HTH_33"/>
    <property type="match status" value="1"/>
</dbReference>
<dbReference type="PANTHER" id="PTHR46564">
    <property type="entry name" value="TRANSPOSASE"/>
    <property type="match status" value="1"/>
</dbReference>
<evidence type="ECO:0000313" key="3">
    <source>
        <dbReference type="EMBL" id="MBM3318297.1"/>
    </source>
</evidence>
<dbReference type="Gene3D" id="3.30.420.10">
    <property type="entry name" value="Ribonuclease H-like superfamily/Ribonuclease H"/>
    <property type="match status" value="1"/>
</dbReference>
<dbReference type="InterPro" id="IPR047655">
    <property type="entry name" value="Transpos_IS630-like"/>
</dbReference>
<sequence length="338" mass="38447">TDARRLTHGQLTDLRRRGVAAVQGGESPEKVAEVLGVHRSTVYGWLARYRDGGWHRLDARKRGGRKPKLDARAMAWVYKVVTLGNPQQYKFRFALWTSEMVGVLIRERFGIQLSRASVCRLLNQLGLSAQRPLWRAYQQDPATVERWLREEFPRIRALAKAHRATIWFGDEAGVRSTAHAGTTWAPRGRTPIVSTTGARFGLNLISAVSRRGELRFMGVKGRVNAEVFITFLKRLLVGMRRPVFLIVDGHPTHKAAKVRRFLETVGDRLRLFFLPPYSPELNPDEHVWNDLKNNGIGRKVITGPDQMKHEVISHLRFLQKSPELVRSFFLAPSTAYAA</sequence>
<protein>
    <submittedName>
        <fullName evidence="3">IS630 family transposase</fullName>
    </submittedName>
</protein>
<reference evidence="3" key="1">
    <citation type="submission" date="2019-03" db="EMBL/GenBank/DDBJ databases">
        <title>Lake Tanganyika Metagenome-Assembled Genomes (MAGs).</title>
        <authorList>
            <person name="Tran P."/>
        </authorList>
    </citation>
    <scope>NUCLEOTIDE SEQUENCE</scope>
    <source>
        <strain evidence="3">M_DeepCast_400m_m2_100</strain>
    </source>
</reference>
<evidence type="ECO:0000313" key="4">
    <source>
        <dbReference type="Proteomes" id="UP000748308"/>
    </source>
</evidence>
<dbReference type="InterPro" id="IPR038717">
    <property type="entry name" value="Tc1-like_DDE_dom"/>
</dbReference>
<dbReference type="SUPFAM" id="SSF46689">
    <property type="entry name" value="Homeodomain-like"/>
    <property type="match status" value="1"/>
</dbReference>
<accession>A0A937XDH2</accession>
<dbReference type="Proteomes" id="UP000748308">
    <property type="component" value="Unassembled WGS sequence"/>
</dbReference>
<proteinExistence type="predicted"/>
<dbReference type="GO" id="GO:0003676">
    <property type="term" value="F:nucleic acid binding"/>
    <property type="evidence" value="ECO:0007669"/>
    <property type="project" value="InterPro"/>
</dbReference>
<dbReference type="Pfam" id="PF13358">
    <property type="entry name" value="DDE_3"/>
    <property type="match status" value="1"/>
</dbReference>
<dbReference type="AlphaFoldDB" id="A0A937XDH2"/>
<dbReference type="Pfam" id="PF13551">
    <property type="entry name" value="HTH_29"/>
    <property type="match status" value="1"/>
</dbReference>
<evidence type="ECO:0000259" key="1">
    <source>
        <dbReference type="Pfam" id="PF13358"/>
    </source>
</evidence>